<evidence type="ECO:0000256" key="1">
    <source>
        <dbReference type="SAM" id="MobiDB-lite"/>
    </source>
</evidence>
<feature type="region of interest" description="Disordered" evidence="1">
    <location>
        <begin position="1"/>
        <end position="26"/>
    </location>
</feature>
<evidence type="ECO:0000313" key="2">
    <source>
        <dbReference type="EMBL" id="MDQ0303837.1"/>
    </source>
</evidence>
<dbReference type="Proteomes" id="UP001224682">
    <property type="component" value="Unassembled WGS sequence"/>
</dbReference>
<gene>
    <name evidence="2" type="ORF">J2S75_002871</name>
</gene>
<comment type="caution">
    <text evidence="2">The sequence shown here is derived from an EMBL/GenBank/DDBJ whole genome shotgun (WGS) entry which is preliminary data.</text>
</comment>
<accession>A0ABU0BDC2</accession>
<dbReference type="EMBL" id="JAUSUI010000005">
    <property type="protein sequence ID" value="MDQ0303837.1"/>
    <property type="molecule type" value="Genomic_DNA"/>
</dbReference>
<reference evidence="2 3" key="1">
    <citation type="submission" date="2023-07" db="EMBL/GenBank/DDBJ databases">
        <title>Genomic Encyclopedia of Type Strains, Phase IV (KMG-IV): sequencing the most valuable type-strain genomes for metagenomic binning, comparative biology and taxonomic classification.</title>
        <authorList>
            <person name="Goeker M."/>
        </authorList>
    </citation>
    <scope>NUCLEOTIDE SEQUENCE [LARGE SCALE GENOMIC DNA]</scope>
    <source>
        <strain evidence="2 3">DSM 2457</strain>
    </source>
</reference>
<name>A0ABU0BDC2_9HYPH</name>
<proteinExistence type="predicted"/>
<keyword evidence="3" id="KW-1185">Reference proteome</keyword>
<sequence length="58" mass="6398">MRQSSHDIRPIGQAIRDAERELSDAEWTGDEQAITRASTVLASLKSQAAHGEEYAVPF</sequence>
<evidence type="ECO:0000313" key="3">
    <source>
        <dbReference type="Proteomes" id="UP001224682"/>
    </source>
</evidence>
<dbReference type="RefSeq" id="WP_307020537.1">
    <property type="nucleotide sequence ID" value="NZ_JAUSUI010000005.1"/>
</dbReference>
<protein>
    <submittedName>
        <fullName evidence="2">Uncharacterized protein</fullName>
    </submittedName>
</protein>
<organism evidence="2 3">
    <name type="scientific">Ancylobacter polymorphus</name>
    <dbReference type="NCBI Taxonomy" id="223390"/>
    <lineage>
        <taxon>Bacteria</taxon>
        <taxon>Pseudomonadati</taxon>
        <taxon>Pseudomonadota</taxon>
        <taxon>Alphaproteobacteria</taxon>
        <taxon>Hyphomicrobiales</taxon>
        <taxon>Xanthobacteraceae</taxon>
        <taxon>Ancylobacter</taxon>
    </lineage>
</organism>